<gene>
    <name evidence="3" type="ORF">A3F55_01200</name>
</gene>
<dbReference type="EMBL" id="MEWW01000006">
    <property type="protein sequence ID" value="OGC84988.1"/>
    <property type="molecule type" value="Genomic_DNA"/>
</dbReference>
<dbReference type="Pfam" id="PF01936">
    <property type="entry name" value="NYN"/>
    <property type="match status" value="1"/>
</dbReference>
<accession>A0A1F4XTR4</accession>
<feature type="compositionally biased region" description="Polar residues" evidence="1">
    <location>
        <begin position="180"/>
        <end position="197"/>
    </location>
</feature>
<dbReference type="InterPro" id="IPR021139">
    <property type="entry name" value="NYN"/>
</dbReference>
<reference evidence="3 4" key="1">
    <citation type="journal article" date="2016" name="Nat. Commun.">
        <title>Thousands of microbial genomes shed light on interconnected biogeochemical processes in an aquifer system.</title>
        <authorList>
            <person name="Anantharaman K."/>
            <person name="Brown C.T."/>
            <person name="Hug L.A."/>
            <person name="Sharon I."/>
            <person name="Castelle C.J."/>
            <person name="Probst A.J."/>
            <person name="Thomas B.C."/>
            <person name="Singh A."/>
            <person name="Wilkins M.J."/>
            <person name="Karaoz U."/>
            <person name="Brodie E.L."/>
            <person name="Williams K.H."/>
            <person name="Hubbard S.S."/>
            <person name="Banfield J.F."/>
        </authorList>
    </citation>
    <scope>NUCLEOTIDE SEQUENCE [LARGE SCALE GENOMIC DNA]</scope>
</reference>
<organism evidence="3 4">
    <name type="scientific">Candidatus Adlerbacteria bacterium RIFCSPHIGHO2_12_FULL_53_18</name>
    <dbReference type="NCBI Taxonomy" id="1797242"/>
    <lineage>
        <taxon>Bacteria</taxon>
        <taxon>Candidatus Adleribacteriota</taxon>
    </lineage>
</organism>
<comment type="caution">
    <text evidence="3">The sequence shown here is derived from an EMBL/GenBank/DDBJ whole genome shotgun (WGS) entry which is preliminary data.</text>
</comment>
<dbReference type="InterPro" id="IPR047140">
    <property type="entry name" value="LabA"/>
</dbReference>
<evidence type="ECO:0000313" key="3">
    <source>
        <dbReference type="EMBL" id="OGC84988.1"/>
    </source>
</evidence>
<evidence type="ECO:0000256" key="1">
    <source>
        <dbReference type="SAM" id="MobiDB-lite"/>
    </source>
</evidence>
<evidence type="ECO:0000313" key="4">
    <source>
        <dbReference type="Proteomes" id="UP000178091"/>
    </source>
</evidence>
<name>A0A1F4XTR4_9BACT</name>
<dbReference type="CDD" id="cd10911">
    <property type="entry name" value="PIN_LabA"/>
    <property type="match status" value="1"/>
</dbReference>
<feature type="domain" description="NYN" evidence="2">
    <location>
        <begin position="10"/>
        <end position="158"/>
    </location>
</feature>
<dbReference type="AlphaFoldDB" id="A0A1F4XTR4"/>
<proteinExistence type="predicted"/>
<dbReference type="PANTHER" id="PTHR35458">
    <property type="entry name" value="SLR0755 PROTEIN"/>
    <property type="match status" value="1"/>
</dbReference>
<dbReference type="Proteomes" id="UP000178091">
    <property type="component" value="Unassembled WGS sequence"/>
</dbReference>
<dbReference type="GO" id="GO:0004540">
    <property type="term" value="F:RNA nuclease activity"/>
    <property type="evidence" value="ECO:0007669"/>
    <property type="project" value="InterPro"/>
</dbReference>
<feature type="region of interest" description="Disordered" evidence="1">
    <location>
        <begin position="178"/>
        <end position="213"/>
    </location>
</feature>
<dbReference type="Gene3D" id="3.40.50.1010">
    <property type="entry name" value="5'-nuclease"/>
    <property type="match status" value="1"/>
</dbReference>
<protein>
    <recommendedName>
        <fullName evidence="2">NYN domain-containing protein</fullName>
    </recommendedName>
</protein>
<dbReference type="PANTHER" id="PTHR35458:SF8">
    <property type="entry name" value="SLR0650 PROTEIN"/>
    <property type="match status" value="1"/>
</dbReference>
<evidence type="ECO:0000259" key="2">
    <source>
        <dbReference type="Pfam" id="PF01936"/>
    </source>
</evidence>
<sequence>MAIIKHKSQRVGIFIDTQNLYHSAKNLYKSKVNFGNVVKEAVAGRQLIRAVAYVIRTESEEEKGFFEALNKIGIETKVKDIRVFAGGAKKADWDIGMAIDAIAMSEKLDAIILATGDGDFVPLVEYLRYTQGTQVEVIAFGRSASGQLREAVDDFIDMCDNPKNFLIGYRGGGRWMPGFTSGTNDRAQSADTSPLNTESRDDEDPAIKLSGEE</sequence>